<organism evidence="2 3">
    <name type="scientific">Aspergillus tanneri</name>
    <dbReference type="NCBI Taxonomy" id="1220188"/>
    <lineage>
        <taxon>Eukaryota</taxon>
        <taxon>Fungi</taxon>
        <taxon>Dikarya</taxon>
        <taxon>Ascomycota</taxon>
        <taxon>Pezizomycotina</taxon>
        <taxon>Eurotiomycetes</taxon>
        <taxon>Eurotiomycetidae</taxon>
        <taxon>Eurotiales</taxon>
        <taxon>Aspergillaceae</taxon>
        <taxon>Aspergillus</taxon>
        <taxon>Aspergillus subgen. Circumdati</taxon>
    </lineage>
</organism>
<dbReference type="OrthoDB" id="3469466at2759"/>
<dbReference type="InterPro" id="IPR045518">
    <property type="entry name" value="2EXR"/>
</dbReference>
<evidence type="ECO:0000259" key="1">
    <source>
        <dbReference type="Pfam" id="PF20150"/>
    </source>
</evidence>
<dbReference type="AlphaFoldDB" id="A0A5M9MF86"/>
<dbReference type="EMBL" id="QUQM01000006">
    <property type="protein sequence ID" value="KAA8644130.1"/>
    <property type="molecule type" value="Genomic_DNA"/>
</dbReference>
<evidence type="ECO:0000313" key="2">
    <source>
        <dbReference type="EMBL" id="KAA8644130.1"/>
    </source>
</evidence>
<gene>
    <name evidence="2" type="ORF">ATNIH1004_008328</name>
</gene>
<evidence type="ECO:0000313" key="3">
    <source>
        <dbReference type="Proteomes" id="UP000324241"/>
    </source>
</evidence>
<sequence>MTFSNAASQPHLQIFNHLRASWNENSMFPAFPLLPPEIRSEIWRYALKRERLIKIYFQKQYPFTPERPKPDSASPQYQIMVDGRKSLSKFLRP</sequence>
<dbReference type="RefSeq" id="XP_033423491.1">
    <property type="nucleotide sequence ID" value="XM_033572939.1"/>
</dbReference>
<protein>
    <recommendedName>
        <fullName evidence="1">2EXR domain-containing protein</fullName>
    </recommendedName>
</protein>
<dbReference type="Pfam" id="PF20150">
    <property type="entry name" value="2EXR"/>
    <property type="match status" value="1"/>
</dbReference>
<dbReference type="Proteomes" id="UP000324241">
    <property type="component" value="Unassembled WGS sequence"/>
</dbReference>
<comment type="caution">
    <text evidence="2">The sequence shown here is derived from an EMBL/GenBank/DDBJ whole genome shotgun (WGS) entry which is preliminary data.</text>
</comment>
<reference evidence="2 3" key="1">
    <citation type="submission" date="2019-08" db="EMBL/GenBank/DDBJ databases">
        <title>The genome sequence of a newly discovered highly antifungal drug resistant Aspergillus species, Aspergillus tanneri NIH 1004.</title>
        <authorList>
            <person name="Mounaud S."/>
            <person name="Singh I."/>
            <person name="Joardar V."/>
            <person name="Pakala S."/>
            <person name="Pakala S."/>
            <person name="Venepally P."/>
            <person name="Chung J.K."/>
            <person name="Losada L."/>
            <person name="Nierman W.C."/>
        </authorList>
    </citation>
    <scope>NUCLEOTIDE SEQUENCE [LARGE SCALE GENOMIC DNA]</scope>
    <source>
        <strain evidence="2 3">NIH1004</strain>
    </source>
</reference>
<dbReference type="GeneID" id="54331030"/>
<feature type="domain" description="2EXR" evidence="1">
    <location>
        <begin position="28"/>
        <end position="68"/>
    </location>
</feature>
<proteinExistence type="predicted"/>
<accession>A0A5M9MF86</accession>
<name>A0A5M9MF86_9EURO</name>